<organism evidence="2 3">
    <name type="scientific">Sulfobacillus benefaciens</name>
    <dbReference type="NCBI Taxonomy" id="453960"/>
    <lineage>
        <taxon>Bacteria</taxon>
        <taxon>Bacillati</taxon>
        <taxon>Bacillota</taxon>
        <taxon>Clostridia</taxon>
        <taxon>Eubacteriales</taxon>
        <taxon>Clostridiales Family XVII. Incertae Sedis</taxon>
        <taxon>Sulfobacillus</taxon>
    </lineage>
</organism>
<dbReference type="Proteomes" id="UP000242972">
    <property type="component" value="Unassembled WGS sequence"/>
</dbReference>
<dbReference type="EMBL" id="PXYW01000177">
    <property type="protein sequence ID" value="PSR24449.1"/>
    <property type="molecule type" value="Genomic_DNA"/>
</dbReference>
<evidence type="ECO:0000256" key="1">
    <source>
        <dbReference type="SAM" id="Coils"/>
    </source>
</evidence>
<proteinExistence type="predicted"/>
<protein>
    <submittedName>
        <fullName evidence="2">Uncharacterized protein</fullName>
    </submittedName>
</protein>
<feature type="coiled-coil region" evidence="1">
    <location>
        <begin position="51"/>
        <end position="85"/>
    </location>
</feature>
<accession>A0A2T2WQD8</accession>
<keyword evidence="1" id="KW-0175">Coiled coil</keyword>
<evidence type="ECO:0000313" key="3">
    <source>
        <dbReference type="Proteomes" id="UP000242972"/>
    </source>
</evidence>
<sequence>MGKPAKQIEKVEPVVILGIEVPAQYAQLVSTLQATIAAKYSAELVANAGLLKEKQEAHAQLTADLDAIQSQIAALQARRKGIMDQLGPIDSDIKRLQGSADMVDREVLTHLARITGAVEAPKVRKASGSKSGPTKPNGKYRIILDGVDMTGTSAGMSISNLAWYKFGKCGSDVLKSEINAQNPDKLLFSKEHLDAGAIEATVQGKTVRIEMISK</sequence>
<reference evidence="2 3" key="1">
    <citation type="journal article" date="2014" name="BMC Genomics">
        <title>Comparison of environmental and isolate Sulfobacillus genomes reveals diverse carbon, sulfur, nitrogen, and hydrogen metabolisms.</title>
        <authorList>
            <person name="Justice N.B."/>
            <person name="Norman A."/>
            <person name="Brown C.T."/>
            <person name="Singh A."/>
            <person name="Thomas B.C."/>
            <person name="Banfield J.F."/>
        </authorList>
    </citation>
    <scope>NUCLEOTIDE SEQUENCE [LARGE SCALE GENOMIC DNA]</scope>
    <source>
        <strain evidence="2">AMDSBA4</strain>
    </source>
</reference>
<comment type="caution">
    <text evidence="2">The sequence shown here is derived from an EMBL/GenBank/DDBJ whole genome shotgun (WGS) entry which is preliminary data.</text>
</comment>
<name>A0A2T2WQD8_9FIRM</name>
<evidence type="ECO:0000313" key="2">
    <source>
        <dbReference type="EMBL" id="PSR24449.1"/>
    </source>
</evidence>
<gene>
    <name evidence="2" type="ORF">C7B46_21060</name>
</gene>
<dbReference type="AlphaFoldDB" id="A0A2T2WQD8"/>